<reference evidence="1" key="1">
    <citation type="submission" date="2022-07" db="EMBL/GenBank/DDBJ databases">
        <title>Phylogenomic reconstructions and comparative analyses of Kickxellomycotina fungi.</title>
        <authorList>
            <person name="Reynolds N.K."/>
            <person name="Stajich J.E."/>
            <person name="Barry K."/>
            <person name="Grigoriev I.V."/>
            <person name="Crous P."/>
            <person name="Smith M.E."/>
        </authorList>
    </citation>
    <scope>NUCLEOTIDE SEQUENCE</scope>
    <source>
        <strain evidence="1">NRRL 5244</strain>
    </source>
</reference>
<name>A0ACC1JBW5_9FUNG</name>
<proteinExistence type="predicted"/>
<organism evidence="1 2">
    <name type="scientific">Linderina macrospora</name>
    <dbReference type="NCBI Taxonomy" id="4868"/>
    <lineage>
        <taxon>Eukaryota</taxon>
        <taxon>Fungi</taxon>
        <taxon>Fungi incertae sedis</taxon>
        <taxon>Zoopagomycota</taxon>
        <taxon>Kickxellomycotina</taxon>
        <taxon>Kickxellomycetes</taxon>
        <taxon>Kickxellales</taxon>
        <taxon>Kickxellaceae</taxon>
        <taxon>Linderina</taxon>
    </lineage>
</organism>
<dbReference type="EMBL" id="JANBPW010001166">
    <property type="protein sequence ID" value="KAJ1945818.1"/>
    <property type="molecule type" value="Genomic_DNA"/>
</dbReference>
<dbReference type="Proteomes" id="UP001150603">
    <property type="component" value="Unassembled WGS sequence"/>
</dbReference>
<protein>
    <submittedName>
        <fullName evidence="1">Uncharacterized protein</fullName>
    </submittedName>
</protein>
<gene>
    <name evidence="1" type="ORF">FBU59_002201</name>
</gene>
<sequence>MTLEVRDNGGKTPLMLASFRGRRRVVMMLLAKRVHVNVQDNSGWTSLMYAAFTGRIAICRELLEHASIRILTEYKQGKTAADLARDAGYYEVADVLENKEVVICTPSLPDGHYMPRLRPTSQSTISTQGAPVAKTPQPAWPPATQSSTQSVKHAVAMYPTPQPPLAAAHQTAMPLSYSPQAVTHAETKHYKGYGGASRNPIASAPAAFGSWCFCLTTPRTDCAQ</sequence>
<evidence type="ECO:0000313" key="2">
    <source>
        <dbReference type="Proteomes" id="UP001150603"/>
    </source>
</evidence>
<accession>A0ACC1JBW5</accession>
<comment type="caution">
    <text evidence="1">The sequence shown here is derived from an EMBL/GenBank/DDBJ whole genome shotgun (WGS) entry which is preliminary data.</text>
</comment>
<keyword evidence="2" id="KW-1185">Reference proteome</keyword>
<evidence type="ECO:0000313" key="1">
    <source>
        <dbReference type="EMBL" id="KAJ1945818.1"/>
    </source>
</evidence>